<feature type="region of interest" description="Disordered" evidence="2">
    <location>
        <begin position="463"/>
        <end position="498"/>
    </location>
</feature>
<dbReference type="PANTHER" id="PTHR33223:SF6">
    <property type="entry name" value="CCHC-TYPE DOMAIN-CONTAINING PROTEIN"/>
    <property type="match status" value="1"/>
</dbReference>
<proteinExistence type="predicted"/>
<feature type="region of interest" description="Disordered" evidence="2">
    <location>
        <begin position="1"/>
        <end position="31"/>
    </location>
</feature>
<sequence length="561" mass="62897">MGRQKAHPPSSSMPDPEPPDQEPPLITTENPLQTNPLQIDLQLHKDNTNARFEDLRESIEFIKSQHAQLRAELLDEFKQMRLGSKTVAGHDISTSLRIDSIPSSSSEVRSKPATSVIGNFHSLGPLPDFHFVHPMIHQPNTSVVSSIGVPELNCSGSLASSVPLTFGSFHDNFFPKVRTQDSTSFSSNSVPTMGFGSSIPNYQLPPYGLPSSFPVSSCHSYKPFSYQNESIHTTRPTVYPQFQAYPYPTNYSGLSTYQFPDPTLGFSPHFQPHISIDPNLPTMKQMRLDFPIFGGGDPVEWLNKAEQYFMLYQIPDCKKVPIASMHLIDEAADVWHLFQAEYPGTWLGFSELIMKEFGGNTRIDYQAALAKMYQSGSVSDYKTQFNKLSRRASGFSREVLLACFVSGLKEEIRLDVRAHKPTNLLQAYELARIYEERHMGHKNIHRQQPTKIASPMGFTASMEYPHMSSSLPTHSTPRSGPLSSFSSSSNNRRQLSQAEYHDRRAKNLCFFCDEQYKPGHNCRKGHAFLIETIQTEHGSGLETGSSTVVADPFLVSNYGMN</sequence>
<accession>A0AAW1WVI3</accession>
<comment type="caution">
    <text evidence="4">The sequence shown here is derived from an EMBL/GenBank/DDBJ whole genome shotgun (WGS) entry which is preliminary data.</text>
</comment>
<evidence type="ECO:0000256" key="1">
    <source>
        <dbReference type="SAM" id="Coils"/>
    </source>
</evidence>
<gene>
    <name evidence="4" type="ORF">M0R45_025158</name>
</gene>
<evidence type="ECO:0000313" key="4">
    <source>
        <dbReference type="EMBL" id="KAK9928000.1"/>
    </source>
</evidence>
<organism evidence="4 5">
    <name type="scientific">Rubus argutus</name>
    <name type="common">Southern blackberry</name>
    <dbReference type="NCBI Taxonomy" id="59490"/>
    <lineage>
        <taxon>Eukaryota</taxon>
        <taxon>Viridiplantae</taxon>
        <taxon>Streptophyta</taxon>
        <taxon>Embryophyta</taxon>
        <taxon>Tracheophyta</taxon>
        <taxon>Spermatophyta</taxon>
        <taxon>Magnoliopsida</taxon>
        <taxon>eudicotyledons</taxon>
        <taxon>Gunneridae</taxon>
        <taxon>Pentapetalae</taxon>
        <taxon>rosids</taxon>
        <taxon>fabids</taxon>
        <taxon>Rosales</taxon>
        <taxon>Rosaceae</taxon>
        <taxon>Rosoideae</taxon>
        <taxon>Rosoideae incertae sedis</taxon>
        <taxon>Rubus</taxon>
    </lineage>
</organism>
<keyword evidence="1" id="KW-0175">Coiled coil</keyword>
<dbReference type="AlphaFoldDB" id="A0AAW1WVI3"/>
<evidence type="ECO:0000313" key="5">
    <source>
        <dbReference type="Proteomes" id="UP001457282"/>
    </source>
</evidence>
<evidence type="ECO:0000259" key="3">
    <source>
        <dbReference type="Pfam" id="PF03732"/>
    </source>
</evidence>
<dbReference type="InterPro" id="IPR005162">
    <property type="entry name" value="Retrotrans_gag_dom"/>
</dbReference>
<name>A0AAW1WVI3_RUBAR</name>
<feature type="compositionally biased region" description="Low complexity" evidence="2">
    <location>
        <begin position="475"/>
        <end position="497"/>
    </location>
</feature>
<keyword evidence="5" id="KW-1185">Reference proteome</keyword>
<dbReference type="Proteomes" id="UP001457282">
    <property type="component" value="Unassembled WGS sequence"/>
</dbReference>
<dbReference type="PANTHER" id="PTHR33223">
    <property type="entry name" value="CCHC-TYPE DOMAIN-CONTAINING PROTEIN"/>
    <property type="match status" value="1"/>
</dbReference>
<feature type="coiled-coil region" evidence="1">
    <location>
        <begin position="45"/>
        <end position="72"/>
    </location>
</feature>
<evidence type="ECO:0000256" key="2">
    <source>
        <dbReference type="SAM" id="MobiDB-lite"/>
    </source>
</evidence>
<reference evidence="4 5" key="1">
    <citation type="journal article" date="2023" name="G3 (Bethesda)">
        <title>A chromosome-length genome assembly and annotation of blackberry (Rubus argutus, cv. 'Hillquist').</title>
        <authorList>
            <person name="Bruna T."/>
            <person name="Aryal R."/>
            <person name="Dudchenko O."/>
            <person name="Sargent D.J."/>
            <person name="Mead D."/>
            <person name="Buti M."/>
            <person name="Cavallini A."/>
            <person name="Hytonen T."/>
            <person name="Andres J."/>
            <person name="Pham M."/>
            <person name="Weisz D."/>
            <person name="Mascagni F."/>
            <person name="Usai G."/>
            <person name="Natali L."/>
            <person name="Bassil N."/>
            <person name="Fernandez G.E."/>
            <person name="Lomsadze A."/>
            <person name="Armour M."/>
            <person name="Olukolu B."/>
            <person name="Poorten T."/>
            <person name="Britton C."/>
            <person name="Davik J."/>
            <person name="Ashrafi H."/>
            <person name="Aiden E.L."/>
            <person name="Borodovsky M."/>
            <person name="Worthington M."/>
        </authorList>
    </citation>
    <scope>NUCLEOTIDE SEQUENCE [LARGE SCALE GENOMIC DNA]</scope>
    <source>
        <strain evidence="4">PI 553951</strain>
    </source>
</reference>
<dbReference type="EMBL" id="JBEDUW010000005">
    <property type="protein sequence ID" value="KAK9928000.1"/>
    <property type="molecule type" value="Genomic_DNA"/>
</dbReference>
<feature type="domain" description="Retrotransposon gag" evidence="3">
    <location>
        <begin position="322"/>
        <end position="410"/>
    </location>
</feature>
<protein>
    <recommendedName>
        <fullName evidence="3">Retrotransposon gag domain-containing protein</fullName>
    </recommendedName>
</protein>
<dbReference type="Pfam" id="PF03732">
    <property type="entry name" value="Retrotrans_gag"/>
    <property type="match status" value="1"/>
</dbReference>